<dbReference type="Pfam" id="PF12728">
    <property type="entry name" value="HTH_17"/>
    <property type="match status" value="1"/>
</dbReference>
<evidence type="ECO:0000259" key="1">
    <source>
        <dbReference type="Pfam" id="PF12728"/>
    </source>
</evidence>
<dbReference type="EMBL" id="FRBI01000001">
    <property type="protein sequence ID" value="SHK56435.1"/>
    <property type="molecule type" value="Genomic_DNA"/>
</dbReference>
<reference evidence="2 3" key="1">
    <citation type="submission" date="2016-11" db="EMBL/GenBank/DDBJ databases">
        <authorList>
            <person name="Jaros S."/>
            <person name="Januszkiewicz K."/>
            <person name="Wedrychowicz H."/>
        </authorList>
    </citation>
    <scope>NUCLEOTIDE SEQUENCE [LARGE SCALE GENOMIC DNA]</scope>
    <source>
        <strain evidence="2 3">CGMCC 4.2025</strain>
    </source>
</reference>
<feature type="domain" description="Helix-turn-helix" evidence="1">
    <location>
        <begin position="41"/>
        <end position="81"/>
    </location>
</feature>
<name>A0A1M6THG0_9ACTN</name>
<dbReference type="InterPro" id="IPR041657">
    <property type="entry name" value="HTH_17"/>
</dbReference>
<dbReference type="OrthoDB" id="194758at2"/>
<proteinExistence type="predicted"/>
<keyword evidence="3" id="KW-1185">Reference proteome</keyword>
<dbReference type="AlphaFoldDB" id="A0A1M6THG0"/>
<sequence>MVHNLPLRSTSPSRRCDVARHRRHCPPKDELLPLTVVLDELGITRASWYRWRNRGLGPRVHRLPNGHLRVRRSELDAFLSEMEEA</sequence>
<gene>
    <name evidence="2" type="ORF">SAMN05216499_10148</name>
</gene>
<evidence type="ECO:0000313" key="2">
    <source>
        <dbReference type="EMBL" id="SHK56435.1"/>
    </source>
</evidence>
<protein>
    <submittedName>
        <fullName evidence="2">Helix-turn-helix domain-containing protein</fullName>
    </submittedName>
</protein>
<dbReference type="Proteomes" id="UP000184111">
    <property type="component" value="Unassembled WGS sequence"/>
</dbReference>
<organism evidence="2 3">
    <name type="scientific">Actinacidiphila paucisporea</name>
    <dbReference type="NCBI Taxonomy" id="310782"/>
    <lineage>
        <taxon>Bacteria</taxon>
        <taxon>Bacillati</taxon>
        <taxon>Actinomycetota</taxon>
        <taxon>Actinomycetes</taxon>
        <taxon>Kitasatosporales</taxon>
        <taxon>Streptomycetaceae</taxon>
        <taxon>Actinacidiphila</taxon>
    </lineage>
</organism>
<dbReference type="STRING" id="310782.SAMN05216499_10148"/>
<accession>A0A1M6THG0</accession>
<evidence type="ECO:0000313" key="3">
    <source>
        <dbReference type="Proteomes" id="UP000184111"/>
    </source>
</evidence>